<feature type="region of interest" description="Disordered" evidence="1">
    <location>
        <begin position="2448"/>
        <end position="2467"/>
    </location>
</feature>
<feature type="domain" description="Cell morphogenesis central region" evidence="4">
    <location>
        <begin position="1922"/>
        <end position="2095"/>
    </location>
</feature>
<feature type="domain" description="Cell morphogenesis protein N-terminal" evidence="2">
    <location>
        <begin position="833"/>
        <end position="982"/>
    </location>
</feature>
<dbReference type="PANTHER" id="PTHR12295:SF30">
    <property type="entry name" value="PROTEIN FURRY"/>
    <property type="match status" value="1"/>
</dbReference>
<dbReference type="GO" id="GO:0005938">
    <property type="term" value="C:cell cortex"/>
    <property type="evidence" value="ECO:0007669"/>
    <property type="project" value="TreeGrafter"/>
</dbReference>
<sequence>MPRSRLQHTYSPSTSSNGHKPTSSTDHREAPAGSLSSSTASSSSIMNQTTATGIDATHIRMPSASSRHLETNMKQPYDTSTNTIFPETRTSTQMVSTITAEATAAHPPPQVMLTLPSQQDSGLSTTTSTSAFGLTSALSSDYALRIVFEQFEKLADMKMSMVLNTGVEIDLDLRVSLGEDADPVFDKLIQSLAKLATTQQKPVIDAVMRWRKTKIEPLDPSLVKRMSEAAPLSRARDVQSILKERQSLASVYILCRTLIAIVQRFTPDALPDEQGENLEEIVFNQLKKADPEIIKRSRNRTASMDLFAGLIGELSNIRFASVSDRFIAELEKYNSHTIMKERQSHMEMLISGMRFLKIKIYPVDALEETADFLSSCAGFFKNSHGIKVKHAYAALFVQLLLPVAEVAMAEVNFPAWAKTVDLVYPRAWKMTLKPKHMMVAFPLVTTLLCVSRKDFFTQHWQTVLDSCYQKFSKDKYTRQMALGCVSRLTWTYLFRCTESTSTTFKKLDMIIKTIFPQFRRTTYPADVSLDHFILITYYALMRDVETAMNNIVYYLLNMENAIAMGSASSNQMSSSSTTVINTTAGSGTNQSSNTVVHWEYLSPERMIVAIRAFQLLLTDLENNRHRPPFPIDTDMASTGLSSTFMSCSADVLTAPIRAIKIEATDKMEDTMGKTLLSLDQSFGRLLVLDEKNIIHRPVAVTPSGGIPNSLSPSTSATISPSSSSFAPPLAVSSSTNAAIKNGGSMSLVVGNNNNGIHGGSFLGNSPHHHYHSNSYHSNSLIGDSSSGAYRSLTNANYSVPLFANTMIGNNGGVIAPSTTTGGVGGGTSDSSGPQVQYQYSHFSVSYSKDKQPYFELLKSILDAMPRLMPAGLPLPKVVEMLARYTVHIDPEVIQASSQALRRIAKQIDSQTVVTGYARFVYRLEDKVSNIIVSLAHGLGNPIGRADMDDANGGSSAGSGTNNTGGSSGGVLQLYVDLLAIWVNQVELGSLREIVMASPSPSLSADVQSDVTKLFNMVEETEANGLMFLCNQSWTVRRMALLMIQWAATFEGRLESQVEAETHIITSTTSSSSDTVAVQQFIQQLWDYVDRKKTRTFRRLLDMLESPAVGQELIQFDKDKIQFWGAKLSIETRIRLQQLQRRTSSPILKQLATSDDPTDQWIWQTCFMELIKRIFVHFPDTVALCRQNICDRLLQTHPALLASIETAKTGATGTLSMAKSNASNQKVTISTDLVDQWKVYLAFACATASNKVVKKDTHQSASKSKSSGAPIGDTSLASSEGKPIDRRSPMAAAAWVGGGRKGSVAMEKLDNASDLFRLVLPFLPCDNRPIREGTIYGLGHIHPDAYKALMNDLQSWIRVILDEGKHRNNQKPYQNKRNKKNDRLRISLMHVLASTASCLTVQKSGATTTNGAGGAAVSEFDNDNKVIVLLIMSYIKETKVFLGGAEVQLEWEYHKLRVYLCHLVEQVYKVIMELDDPTSIMSFETRLSLYKMFEEWCGYGAYSNVTRTRETAMIRDVLEQCKEAKDRASMTKLMEEERKTLETAVLSAMAMLCRGPLYTFLGQKKARQAVIQFDMLNVLRWIDAVFESPDPKNHIIAREALEAVLVYNQDQPLLLDDIIEQCYAGNPKLEFTQGYFQAVSDIVARVVDYPCHVHQIMSLALFKAGDGKKAIRKSAIQLLRVVEERVFGDSCAKEYEIGITSSLPAIYKHTQTLLSARLAVDHPEQTYSMLSEITQRFEHISPNSQREVLGYMLPWLRKVDLTMVAGPNAASSSASTAISTSSSSSTSPGHGQETELSTMTYVVLSNLYYITIKFGDTYVKEIAALWNQLVDHGRNVRAIITYLLNMGLEKRNPWFLVHAKRVFVCLGRTPAFTRVVEEAIAEITPRSMVPQIKESSTGRYLHHGKIFVADTDKVLPPYAKRPAFSKGQLAMVYLVDMAIEAGADLAPHLPLLLHTIFVQLDHLTSIVCDQSRCLLINLIHAIVVRQSLDADMSKQGLDVIEWLTSKEGKRLWAYENITPTKNRRLQSTQELKDLVQRVLHVFSHEDRDLRQKWGETALKWATCCSVRHIACRSFQCFRGLMPAFNQHMLADMLARLSNTVADKSEDIRGFSLEIILTLTDVARAMDPTQIEQFPQLFWAAVACLYSPFPSEHAEALALLEVVLNKLLRPSITDTLLTDSFPVHWASEFDGLQPLLLKGLQFTMAEEKTWSLLRRIMLLDNLPLIDPAPTRFMYLLLGAIPRLLNGLDQQQENVSSGMAHHRQQQQHVETDDSVISYTAATATGSATSPPASAAQQQMMVFSDAVDLANDLAELAKRVGLTEVHRLLATYPKQKAKFQMDYLKQLVGTLRAVYLMEQGNEALMFALLMIKNKLDYYRDKTLMLIEVLVPYVIQSNTHIDITTLTPLLQLVQTPFADRALTILNSGIAVLPHDHQQQSYDSTEATLASTNVLSSAGGSPSSGSSRTASDNVPLWRMDDVTSTKMTRKNTHAVVFECSTITNQTPIEHNIQFSIEDFSLLTGDEKVTAATAVAAGVMTTSPTSRSSIDVRNDERQVAATQHQRQQQQGISAPSSSAIPLDSDAMTIAVTVLSDLSSTSPSMASSSSSASSGVLQTTPPLPTNTTISPPSSSLSPSHPHYQQQKQQYSTSTSMPHGMVGLQTDIGYPSDGTATQSITTDGQEVSASLPQHGEDLMNALKDLDDFFNEETENLTPSSSLTSFHHMTYDYTNGTH</sequence>
<evidence type="ECO:0008006" key="7">
    <source>
        <dbReference type="Google" id="ProtNLM"/>
    </source>
</evidence>
<dbReference type="OrthoDB" id="6287725at2759"/>
<feature type="compositionally biased region" description="Polar residues" evidence="1">
    <location>
        <begin position="7"/>
        <end position="24"/>
    </location>
</feature>
<feature type="region of interest" description="Disordered" evidence="1">
    <location>
        <begin position="1770"/>
        <end position="1792"/>
    </location>
</feature>
<gene>
    <name evidence="5" type="primary">ABSGL_10069.1 scaffold 11786</name>
</gene>
<feature type="compositionally biased region" description="Low complexity" evidence="1">
    <location>
        <begin position="2450"/>
        <end position="2461"/>
    </location>
</feature>
<dbReference type="InParanoid" id="A0A163MES2"/>
<evidence type="ECO:0000259" key="2">
    <source>
        <dbReference type="Pfam" id="PF14222"/>
    </source>
</evidence>
<dbReference type="InterPro" id="IPR025614">
    <property type="entry name" value="Cell_morpho_N"/>
</dbReference>
<feature type="region of interest" description="Disordered" evidence="1">
    <location>
        <begin position="1"/>
        <end position="46"/>
    </location>
</feature>
<name>A0A163MES2_ABSGL</name>
<feature type="domain" description="Cell morphogenesis protein N-terminal" evidence="2">
    <location>
        <begin position="244"/>
        <end position="701"/>
    </location>
</feature>
<keyword evidence="6" id="KW-1185">Reference proteome</keyword>
<dbReference type="InterPro" id="IPR025481">
    <property type="entry name" value="Cell_Morphogen_C"/>
</dbReference>
<dbReference type="GO" id="GO:0000902">
    <property type="term" value="P:cell morphogenesis"/>
    <property type="evidence" value="ECO:0007669"/>
    <property type="project" value="InterPro"/>
</dbReference>
<feature type="compositionally biased region" description="Low complexity" evidence="1">
    <location>
        <begin position="34"/>
        <end position="44"/>
    </location>
</feature>
<dbReference type="GO" id="GO:0030427">
    <property type="term" value="C:site of polarized growth"/>
    <property type="evidence" value="ECO:0007669"/>
    <property type="project" value="TreeGrafter"/>
</dbReference>
<dbReference type="FunCoup" id="A0A163MES2">
    <property type="interactions" value="318"/>
</dbReference>
<dbReference type="OMA" id="CGVLCMQ"/>
<dbReference type="SUPFAM" id="SSF48371">
    <property type="entry name" value="ARM repeat"/>
    <property type="match status" value="3"/>
</dbReference>
<accession>A0A163MES2</accession>
<evidence type="ECO:0000313" key="5">
    <source>
        <dbReference type="EMBL" id="SAM04209.1"/>
    </source>
</evidence>
<proteinExistence type="predicted"/>
<dbReference type="InterPro" id="IPR016024">
    <property type="entry name" value="ARM-type_fold"/>
</dbReference>
<feature type="compositionally biased region" description="Low complexity" evidence="1">
    <location>
        <begin position="2552"/>
        <end position="2563"/>
    </location>
</feature>
<feature type="region of interest" description="Disordered" evidence="1">
    <location>
        <begin position="2592"/>
        <end position="2653"/>
    </location>
</feature>
<feature type="region of interest" description="Disordered" evidence="1">
    <location>
        <begin position="2534"/>
        <end position="2573"/>
    </location>
</feature>
<dbReference type="Proteomes" id="UP000078561">
    <property type="component" value="Unassembled WGS sequence"/>
</dbReference>
<dbReference type="EMBL" id="LT554351">
    <property type="protein sequence ID" value="SAM04209.1"/>
    <property type="molecule type" value="Genomic_DNA"/>
</dbReference>
<feature type="domain" description="Cell morphogenesis protein C-terminal" evidence="3">
    <location>
        <begin position="2133"/>
        <end position="2251"/>
    </location>
</feature>
<feature type="domain" description="Cell morphogenesis protein C-terminal" evidence="3">
    <location>
        <begin position="2298"/>
        <end position="2424"/>
    </location>
</feature>
<dbReference type="InterPro" id="IPR039867">
    <property type="entry name" value="Furry/Tao3/Mor2"/>
</dbReference>
<evidence type="ECO:0000256" key="1">
    <source>
        <dbReference type="SAM" id="MobiDB-lite"/>
    </source>
</evidence>
<feature type="compositionally biased region" description="Low complexity" evidence="1">
    <location>
        <begin position="2592"/>
        <end position="2647"/>
    </location>
</feature>
<dbReference type="Pfam" id="PF14225">
    <property type="entry name" value="MOR2-PAG1_C"/>
    <property type="match status" value="2"/>
</dbReference>
<dbReference type="Pfam" id="PF14222">
    <property type="entry name" value="MOR2-PAG1_N"/>
    <property type="match status" value="2"/>
</dbReference>
<evidence type="ECO:0000313" key="6">
    <source>
        <dbReference type="Proteomes" id="UP000078561"/>
    </source>
</evidence>
<evidence type="ECO:0000259" key="3">
    <source>
        <dbReference type="Pfam" id="PF14225"/>
    </source>
</evidence>
<feature type="domain" description="Cell morphogenesis central region" evidence="4">
    <location>
        <begin position="1802"/>
        <end position="1849"/>
    </location>
</feature>
<dbReference type="PANTHER" id="PTHR12295">
    <property type="entry name" value="FURRY-RELATED"/>
    <property type="match status" value="1"/>
</dbReference>
<organism evidence="5">
    <name type="scientific">Absidia glauca</name>
    <name type="common">Pin mould</name>
    <dbReference type="NCBI Taxonomy" id="4829"/>
    <lineage>
        <taxon>Eukaryota</taxon>
        <taxon>Fungi</taxon>
        <taxon>Fungi incertae sedis</taxon>
        <taxon>Mucoromycota</taxon>
        <taxon>Mucoromycotina</taxon>
        <taxon>Mucoromycetes</taxon>
        <taxon>Mucorales</taxon>
        <taxon>Cunninghamellaceae</taxon>
        <taxon>Absidia</taxon>
    </lineage>
</organism>
<feature type="domain" description="Cell morphogenesis central region" evidence="4">
    <location>
        <begin position="1595"/>
        <end position="1760"/>
    </location>
</feature>
<feature type="region of interest" description="Disordered" evidence="1">
    <location>
        <begin position="1256"/>
        <end position="1289"/>
    </location>
</feature>
<protein>
    <recommendedName>
        <fullName evidence="7">Cell morphogenesis protein N-terminal domain-containing protein</fullName>
    </recommendedName>
</protein>
<feature type="compositionally biased region" description="Low complexity" evidence="1">
    <location>
        <begin position="1770"/>
        <end position="1786"/>
    </location>
</feature>
<dbReference type="Pfam" id="PF14228">
    <property type="entry name" value="MOR2-PAG1_mid"/>
    <property type="match status" value="3"/>
</dbReference>
<dbReference type="STRING" id="4829.A0A163MES2"/>
<evidence type="ECO:0000259" key="4">
    <source>
        <dbReference type="Pfam" id="PF14228"/>
    </source>
</evidence>
<dbReference type="InterPro" id="IPR029473">
    <property type="entry name" value="MOR2-PAG1_mid"/>
</dbReference>
<reference evidence="5" key="1">
    <citation type="submission" date="2016-04" db="EMBL/GenBank/DDBJ databases">
        <authorList>
            <person name="Evans L.H."/>
            <person name="Alamgir A."/>
            <person name="Owens N."/>
            <person name="Weber N.D."/>
            <person name="Virtaneva K."/>
            <person name="Barbian K."/>
            <person name="Babar A."/>
            <person name="Rosenke K."/>
        </authorList>
    </citation>
    <scope>NUCLEOTIDE SEQUENCE [LARGE SCALE GENOMIC DNA]</scope>
    <source>
        <strain evidence="5">CBS 101.48</strain>
    </source>
</reference>